<feature type="compositionally biased region" description="Polar residues" evidence="1">
    <location>
        <begin position="1"/>
        <end position="10"/>
    </location>
</feature>
<gene>
    <name evidence="2" type="ORF">BDA96_10G041100</name>
</gene>
<organism evidence="2 3">
    <name type="scientific">Sorghum bicolor</name>
    <name type="common">Sorghum</name>
    <name type="synonym">Sorghum vulgare</name>
    <dbReference type="NCBI Taxonomy" id="4558"/>
    <lineage>
        <taxon>Eukaryota</taxon>
        <taxon>Viridiplantae</taxon>
        <taxon>Streptophyta</taxon>
        <taxon>Embryophyta</taxon>
        <taxon>Tracheophyta</taxon>
        <taxon>Spermatophyta</taxon>
        <taxon>Magnoliopsida</taxon>
        <taxon>Liliopsida</taxon>
        <taxon>Poales</taxon>
        <taxon>Poaceae</taxon>
        <taxon>PACMAD clade</taxon>
        <taxon>Panicoideae</taxon>
        <taxon>Andropogonodae</taxon>
        <taxon>Andropogoneae</taxon>
        <taxon>Sorghinae</taxon>
        <taxon>Sorghum</taxon>
    </lineage>
</organism>
<protein>
    <submittedName>
        <fullName evidence="2">Uncharacterized protein</fullName>
    </submittedName>
</protein>
<evidence type="ECO:0000313" key="2">
    <source>
        <dbReference type="EMBL" id="KAG0512750.1"/>
    </source>
</evidence>
<dbReference type="Proteomes" id="UP000807115">
    <property type="component" value="Chromosome 10"/>
</dbReference>
<dbReference type="EMBL" id="CM027689">
    <property type="protein sequence ID" value="KAG0512750.1"/>
    <property type="molecule type" value="Genomic_DNA"/>
</dbReference>
<name>A0A921Q1L9_SORBI</name>
<accession>A0A921Q1L9</accession>
<feature type="region of interest" description="Disordered" evidence="1">
    <location>
        <begin position="1"/>
        <end position="47"/>
    </location>
</feature>
<dbReference type="AlphaFoldDB" id="A0A921Q1L9"/>
<reference evidence="2" key="2">
    <citation type="submission" date="2020-10" db="EMBL/GenBank/DDBJ databases">
        <authorList>
            <person name="Cooper E.A."/>
            <person name="Brenton Z.W."/>
            <person name="Flinn B.S."/>
            <person name="Jenkins J."/>
            <person name="Shu S."/>
            <person name="Flowers D."/>
            <person name="Luo F."/>
            <person name="Wang Y."/>
            <person name="Xia P."/>
            <person name="Barry K."/>
            <person name="Daum C."/>
            <person name="Lipzen A."/>
            <person name="Yoshinaga Y."/>
            <person name="Schmutz J."/>
            <person name="Saski C."/>
            <person name="Vermerris W."/>
            <person name="Kresovich S."/>
        </authorList>
    </citation>
    <scope>NUCLEOTIDE SEQUENCE</scope>
</reference>
<proteinExistence type="predicted"/>
<sequence length="78" mass="8403">MPAQSPYQRASSRDLNPKSPSVCNDRIPFRSSGSSPTRRFHITNAAAPPRPYTIHVAGTESISEPPRRCSRAAVPGGT</sequence>
<evidence type="ECO:0000256" key="1">
    <source>
        <dbReference type="SAM" id="MobiDB-lite"/>
    </source>
</evidence>
<reference evidence="2" key="1">
    <citation type="journal article" date="2019" name="BMC Genomics">
        <title>A new reference genome for Sorghum bicolor reveals high levels of sequence similarity between sweet and grain genotypes: implications for the genetics of sugar metabolism.</title>
        <authorList>
            <person name="Cooper E.A."/>
            <person name="Brenton Z.W."/>
            <person name="Flinn B.S."/>
            <person name="Jenkins J."/>
            <person name="Shu S."/>
            <person name="Flowers D."/>
            <person name="Luo F."/>
            <person name="Wang Y."/>
            <person name="Xia P."/>
            <person name="Barry K."/>
            <person name="Daum C."/>
            <person name="Lipzen A."/>
            <person name="Yoshinaga Y."/>
            <person name="Schmutz J."/>
            <person name="Saski C."/>
            <person name="Vermerris W."/>
            <person name="Kresovich S."/>
        </authorList>
    </citation>
    <scope>NUCLEOTIDE SEQUENCE</scope>
</reference>
<comment type="caution">
    <text evidence="2">The sequence shown here is derived from an EMBL/GenBank/DDBJ whole genome shotgun (WGS) entry which is preliminary data.</text>
</comment>
<evidence type="ECO:0000313" key="3">
    <source>
        <dbReference type="Proteomes" id="UP000807115"/>
    </source>
</evidence>